<organism evidence="1 2">
    <name type="scientific">Gossypium australe</name>
    <dbReference type="NCBI Taxonomy" id="47621"/>
    <lineage>
        <taxon>Eukaryota</taxon>
        <taxon>Viridiplantae</taxon>
        <taxon>Streptophyta</taxon>
        <taxon>Embryophyta</taxon>
        <taxon>Tracheophyta</taxon>
        <taxon>Spermatophyta</taxon>
        <taxon>Magnoliopsida</taxon>
        <taxon>eudicotyledons</taxon>
        <taxon>Gunneridae</taxon>
        <taxon>Pentapetalae</taxon>
        <taxon>rosids</taxon>
        <taxon>malvids</taxon>
        <taxon>Malvales</taxon>
        <taxon>Malvaceae</taxon>
        <taxon>Malvoideae</taxon>
        <taxon>Gossypium</taxon>
    </lineage>
</organism>
<keyword evidence="2" id="KW-1185">Reference proteome</keyword>
<evidence type="ECO:0000313" key="1">
    <source>
        <dbReference type="EMBL" id="KAA3467070.1"/>
    </source>
</evidence>
<evidence type="ECO:0000313" key="2">
    <source>
        <dbReference type="Proteomes" id="UP000325315"/>
    </source>
</evidence>
<dbReference type="EMBL" id="SMMG02000007">
    <property type="protein sequence ID" value="KAA3467070.1"/>
    <property type="molecule type" value="Genomic_DNA"/>
</dbReference>
<name>A0A5B6VCX7_9ROSI</name>
<protein>
    <submittedName>
        <fullName evidence="1">Aldehyde dehydrogenase family 2 member C4-like</fullName>
    </submittedName>
</protein>
<sequence>MKMCQNIVRAFDDTERRVMGRIEIPLLIGQNTYEVEFLVMDIKPSYNCLLGRPWIHSAEAVPSSLHQKLKLVTDGRLVTINAKEDIIASVTSDAPYIGAIEEAIKCSFRSLEFVNATFIVEGNKIPVPKIPPRESQGTNADGQTTLKMIEIVTYDDRNCNISPNLLKMVEQEEKQILPHKELVEIMDLGDGQKKKEVKIGACIIAETKRDLIELLQEFKDVFVWSYQDMSRLSRGNYWDSYQRKGDQIDPDKVKAIQELPPPHTQNEV</sequence>
<dbReference type="PANTHER" id="PTHR32108:SF5">
    <property type="entry name" value="DYNACTIN SUBUNIT 1-LIKE"/>
    <property type="match status" value="1"/>
</dbReference>
<reference evidence="2" key="1">
    <citation type="journal article" date="2019" name="Plant Biotechnol. J.">
        <title>Genome sequencing of the Australian wild diploid species Gossypium australe highlights disease resistance and delayed gland morphogenesis.</title>
        <authorList>
            <person name="Cai Y."/>
            <person name="Cai X."/>
            <person name="Wang Q."/>
            <person name="Wang P."/>
            <person name="Zhang Y."/>
            <person name="Cai C."/>
            <person name="Xu Y."/>
            <person name="Wang K."/>
            <person name="Zhou Z."/>
            <person name="Wang C."/>
            <person name="Geng S."/>
            <person name="Li B."/>
            <person name="Dong Q."/>
            <person name="Hou Y."/>
            <person name="Wang H."/>
            <person name="Ai P."/>
            <person name="Liu Z."/>
            <person name="Yi F."/>
            <person name="Sun M."/>
            <person name="An G."/>
            <person name="Cheng J."/>
            <person name="Zhang Y."/>
            <person name="Shi Q."/>
            <person name="Xie Y."/>
            <person name="Shi X."/>
            <person name="Chang Y."/>
            <person name="Huang F."/>
            <person name="Chen Y."/>
            <person name="Hong S."/>
            <person name="Mi L."/>
            <person name="Sun Q."/>
            <person name="Zhang L."/>
            <person name="Zhou B."/>
            <person name="Peng R."/>
            <person name="Zhang X."/>
            <person name="Liu F."/>
        </authorList>
    </citation>
    <scope>NUCLEOTIDE SEQUENCE [LARGE SCALE GENOMIC DNA]</scope>
    <source>
        <strain evidence="2">cv. PA1801</strain>
    </source>
</reference>
<gene>
    <name evidence="1" type="ORF">EPI10_002117</name>
</gene>
<accession>A0A5B6VCX7</accession>
<dbReference type="OrthoDB" id="1736143at2759"/>
<proteinExistence type="predicted"/>
<comment type="caution">
    <text evidence="1">The sequence shown here is derived from an EMBL/GenBank/DDBJ whole genome shotgun (WGS) entry which is preliminary data.</text>
</comment>
<dbReference type="AlphaFoldDB" id="A0A5B6VCX7"/>
<dbReference type="Proteomes" id="UP000325315">
    <property type="component" value="Unassembled WGS sequence"/>
</dbReference>
<dbReference type="PANTHER" id="PTHR32108">
    <property type="entry name" value="DNA-DIRECTED RNA POLYMERASE SUBUNIT ALPHA"/>
    <property type="match status" value="1"/>
</dbReference>